<dbReference type="AlphaFoldDB" id="A0A318EEI6"/>
<evidence type="ECO:0000313" key="3">
    <source>
        <dbReference type="Proteomes" id="UP000248330"/>
    </source>
</evidence>
<dbReference type="InterPro" id="IPR032693">
    <property type="entry name" value="YtkA-like_dom"/>
</dbReference>
<comment type="caution">
    <text evidence="2">The sequence shown here is derived from an EMBL/GenBank/DDBJ whole genome shotgun (WGS) entry which is preliminary data.</text>
</comment>
<feature type="domain" description="YtkA-like" evidence="1">
    <location>
        <begin position="81"/>
        <end position="143"/>
    </location>
</feature>
<keyword evidence="3" id="KW-1185">Reference proteome</keyword>
<dbReference type="Proteomes" id="UP000248330">
    <property type="component" value="Unassembled WGS sequence"/>
</dbReference>
<protein>
    <submittedName>
        <fullName evidence="2">YtkA-like protein</fullName>
    </submittedName>
</protein>
<evidence type="ECO:0000259" key="1">
    <source>
        <dbReference type="Pfam" id="PF13115"/>
    </source>
</evidence>
<reference evidence="2 3" key="1">
    <citation type="submission" date="2018-04" db="EMBL/GenBank/DDBJ databases">
        <title>Genomic Encyclopedia of Type Strains, Phase IV (KMG-IV): sequencing the most valuable type-strain genomes for metagenomic binning, comparative biology and taxonomic classification.</title>
        <authorList>
            <person name="Goeker M."/>
        </authorList>
    </citation>
    <scope>NUCLEOTIDE SEQUENCE [LARGE SCALE GENOMIC DNA]</scope>
    <source>
        <strain evidence="2 3">DSM 104150</strain>
    </source>
</reference>
<proteinExistence type="predicted"/>
<accession>A0A318EEI6</accession>
<name>A0A318EEI6_9GAMM</name>
<organism evidence="2 3">
    <name type="scientific">Sinimarinibacterium flocculans</name>
    <dbReference type="NCBI Taxonomy" id="985250"/>
    <lineage>
        <taxon>Bacteria</taxon>
        <taxon>Pseudomonadati</taxon>
        <taxon>Pseudomonadota</taxon>
        <taxon>Gammaproteobacteria</taxon>
        <taxon>Nevskiales</taxon>
        <taxon>Nevskiaceae</taxon>
        <taxon>Sinimarinibacterium</taxon>
    </lineage>
</organism>
<dbReference type="Pfam" id="PF13115">
    <property type="entry name" value="YtkA"/>
    <property type="match status" value="1"/>
</dbReference>
<gene>
    <name evidence="2" type="ORF">C8D93_10497</name>
</gene>
<dbReference type="EMBL" id="QICN01000004">
    <property type="protein sequence ID" value="PXV68402.1"/>
    <property type="molecule type" value="Genomic_DNA"/>
</dbReference>
<sequence>MRPTCMTARFWTTVAGSNPDRSLTTMNLQRLGLCCAALLLAIGLAVPFAAIAQSFDALQGKHYRLQVRSRLDPIALNRLHAWELELRDRDGAPVPGATITVDGGMPAHDHGLPTAPRVTEILGPGRYLLEGMRFQMGGEWALHFRIVAAPGAETLTLEFAL</sequence>
<evidence type="ECO:0000313" key="2">
    <source>
        <dbReference type="EMBL" id="PXV68402.1"/>
    </source>
</evidence>